<gene>
    <name evidence="2" type="ORF">BDN70DRAFT_183152</name>
</gene>
<evidence type="ECO:0000256" key="1">
    <source>
        <dbReference type="SAM" id="SignalP"/>
    </source>
</evidence>
<organism evidence="2 3">
    <name type="scientific">Pholiota conissans</name>
    <dbReference type="NCBI Taxonomy" id="109636"/>
    <lineage>
        <taxon>Eukaryota</taxon>
        <taxon>Fungi</taxon>
        <taxon>Dikarya</taxon>
        <taxon>Basidiomycota</taxon>
        <taxon>Agaricomycotina</taxon>
        <taxon>Agaricomycetes</taxon>
        <taxon>Agaricomycetidae</taxon>
        <taxon>Agaricales</taxon>
        <taxon>Agaricineae</taxon>
        <taxon>Strophariaceae</taxon>
        <taxon>Pholiota</taxon>
    </lineage>
</organism>
<sequence>MSIFSTFLGLCWLLCALVGPALGLNTPHLYQWKFSDETIPTNLPTCVTFGIIVESANITTNATIGVPPYYMISLPIGGTPQIQLIGSDQNNLMWTVAQPVGSQMLLSVVDSQQNPGGIPGREFTVIAGQTTQCVTTPISTPAFTVSANVTTDLETCAPWGLTVVGGTPPFTVTLAQTNVPIVTNVSMDFGTDRFTFINRAHPTGTLIAAVSDL</sequence>
<dbReference type="EMBL" id="MU155299">
    <property type="protein sequence ID" value="KAF9476291.1"/>
    <property type="molecule type" value="Genomic_DNA"/>
</dbReference>
<accession>A0A9P5YW87</accession>
<proteinExistence type="predicted"/>
<protein>
    <submittedName>
        <fullName evidence="2">Uncharacterized protein</fullName>
    </submittedName>
</protein>
<feature type="chain" id="PRO_5040154667" evidence="1">
    <location>
        <begin position="24"/>
        <end position="213"/>
    </location>
</feature>
<name>A0A9P5YW87_9AGAR</name>
<evidence type="ECO:0000313" key="3">
    <source>
        <dbReference type="Proteomes" id="UP000807469"/>
    </source>
</evidence>
<keyword evidence="1" id="KW-0732">Signal</keyword>
<keyword evidence="3" id="KW-1185">Reference proteome</keyword>
<dbReference type="OrthoDB" id="2527908at2759"/>
<reference evidence="2" key="1">
    <citation type="submission" date="2020-11" db="EMBL/GenBank/DDBJ databases">
        <authorList>
            <consortium name="DOE Joint Genome Institute"/>
            <person name="Ahrendt S."/>
            <person name="Riley R."/>
            <person name="Andreopoulos W."/>
            <person name="Labutti K."/>
            <person name="Pangilinan J."/>
            <person name="Ruiz-Duenas F.J."/>
            <person name="Barrasa J.M."/>
            <person name="Sanchez-Garcia M."/>
            <person name="Camarero S."/>
            <person name="Miyauchi S."/>
            <person name="Serrano A."/>
            <person name="Linde D."/>
            <person name="Babiker R."/>
            <person name="Drula E."/>
            <person name="Ayuso-Fernandez I."/>
            <person name="Pacheco R."/>
            <person name="Padilla G."/>
            <person name="Ferreira P."/>
            <person name="Barriuso J."/>
            <person name="Kellner H."/>
            <person name="Castanera R."/>
            <person name="Alfaro M."/>
            <person name="Ramirez L."/>
            <person name="Pisabarro A.G."/>
            <person name="Kuo A."/>
            <person name="Tritt A."/>
            <person name="Lipzen A."/>
            <person name="He G."/>
            <person name="Yan M."/>
            <person name="Ng V."/>
            <person name="Cullen D."/>
            <person name="Martin F."/>
            <person name="Rosso M.-N."/>
            <person name="Henrissat B."/>
            <person name="Hibbett D."/>
            <person name="Martinez A.T."/>
            <person name="Grigoriev I.V."/>
        </authorList>
    </citation>
    <scope>NUCLEOTIDE SEQUENCE</scope>
    <source>
        <strain evidence="2">CIRM-BRFM 674</strain>
    </source>
</reference>
<evidence type="ECO:0000313" key="2">
    <source>
        <dbReference type="EMBL" id="KAF9476291.1"/>
    </source>
</evidence>
<dbReference type="AlphaFoldDB" id="A0A9P5YW87"/>
<dbReference type="Proteomes" id="UP000807469">
    <property type="component" value="Unassembled WGS sequence"/>
</dbReference>
<comment type="caution">
    <text evidence="2">The sequence shown here is derived from an EMBL/GenBank/DDBJ whole genome shotgun (WGS) entry which is preliminary data.</text>
</comment>
<feature type="signal peptide" evidence="1">
    <location>
        <begin position="1"/>
        <end position="23"/>
    </location>
</feature>